<feature type="compositionally biased region" description="Polar residues" evidence="1">
    <location>
        <begin position="1"/>
        <end position="15"/>
    </location>
</feature>
<evidence type="ECO:0000313" key="3">
    <source>
        <dbReference type="Proteomes" id="UP001162156"/>
    </source>
</evidence>
<protein>
    <submittedName>
        <fullName evidence="2">Uncharacterized protein</fullName>
    </submittedName>
</protein>
<organism evidence="2 3">
    <name type="scientific">Rhamnusium bicolor</name>
    <dbReference type="NCBI Taxonomy" id="1586634"/>
    <lineage>
        <taxon>Eukaryota</taxon>
        <taxon>Metazoa</taxon>
        <taxon>Ecdysozoa</taxon>
        <taxon>Arthropoda</taxon>
        <taxon>Hexapoda</taxon>
        <taxon>Insecta</taxon>
        <taxon>Pterygota</taxon>
        <taxon>Neoptera</taxon>
        <taxon>Endopterygota</taxon>
        <taxon>Coleoptera</taxon>
        <taxon>Polyphaga</taxon>
        <taxon>Cucujiformia</taxon>
        <taxon>Chrysomeloidea</taxon>
        <taxon>Cerambycidae</taxon>
        <taxon>Lepturinae</taxon>
        <taxon>Rhagiini</taxon>
        <taxon>Rhamnusium</taxon>
    </lineage>
</organism>
<feature type="compositionally biased region" description="Basic and acidic residues" evidence="1">
    <location>
        <begin position="447"/>
        <end position="466"/>
    </location>
</feature>
<gene>
    <name evidence="2" type="ORF">NQ314_004920</name>
</gene>
<accession>A0AAV8ZKQ9</accession>
<name>A0AAV8ZKQ9_9CUCU</name>
<comment type="caution">
    <text evidence="2">The sequence shown here is derived from an EMBL/GenBank/DDBJ whole genome shotgun (WGS) entry which is preliminary data.</text>
</comment>
<feature type="compositionally biased region" description="Low complexity" evidence="1">
    <location>
        <begin position="47"/>
        <end position="65"/>
    </location>
</feature>
<dbReference type="AlphaFoldDB" id="A0AAV8ZKQ9"/>
<dbReference type="EMBL" id="JANEYF010001358">
    <property type="protein sequence ID" value="KAJ8964421.1"/>
    <property type="molecule type" value="Genomic_DNA"/>
</dbReference>
<evidence type="ECO:0000313" key="2">
    <source>
        <dbReference type="EMBL" id="KAJ8964421.1"/>
    </source>
</evidence>
<dbReference type="Proteomes" id="UP001162156">
    <property type="component" value="Unassembled WGS sequence"/>
</dbReference>
<reference evidence="2" key="1">
    <citation type="journal article" date="2023" name="Insect Mol. Biol.">
        <title>Genome sequencing provides insights into the evolution of gene families encoding plant cell wall-degrading enzymes in longhorned beetles.</title>
        <authorList>
            <person name="Shin N.R."/>
            <person name="Okamura Y."/>
            <person name="Kirsch R."/>
            <person name="Pauchet Y."/>
        </authorList>
    </citation>
    <scope>NUCLEOTIDE SEQUENCE</scope>
    <source>
        <strain evidence="2">RBIC_L_NR</strain>
    </source>
</reference>
<feature type="region of interest" description="Disordered" evidence="1">
    <location>
        <begin position="1"/>
        <end position="23"/>
    </location>
</feature>
<feature type="region of interest" description="Disordered" evidence="1">
    <location>
        <begin position="447"/>
        <end position="472"/>
    </location>
</feature>
<feature type="region of interest" description="Disordered" evidence="1">
    <location>
        <begin position="184"/>
        <end position="220"/>
    </location>
</feature>
<feature type="region of interest" description="Disordered" evidence="1">
    <location>
        <begin position="266"/>
        <end position="318"/>
    </location>
</feature>
<feature type="compositionally biased region" description="Polar residues" evidence="1">
    <location>
        <begin position="266"/>
        <end position="287"/>
    </location>
</feature>
<feature type="region of interest" description="Disordered" evidence="1">
    <location>
        <begin position="43"/>
        <end position="65"/>
    </location>
</feature>
<keyword evidence="3" id="KW-1185">Reference proteome</keyword>
<feature type="compositionally biased region" description="Basic and acidic residues" evidence="1">
    <location>
        <begin position="304"/>
        <end position="318"/>
    </location>
</feature>
<evidence type="ECO:0000256" key="1">
    <source>
        <dbReference type="SAM" id="MobiDB-lite"/>
    </source>
</evidence>
<proteinExistence type="predicted"/>
<sequence length="472" mass="53527">MSLKQQSPPETTGQSIGYDPKSSKRNSGLFAFLKWFKPSTSRESIDADIQISQSSSSDSLNSSHSAGTVASFSFVPPSAYEKCVSEKCIALGPETDTYKARLKQRDKRRENDKNLTLRKKYNLFFNRETLLKPKPPELEEENTKSLPLMTRATMEIEEDIKVHRRTNSESSKIKKAGAYLHVKGKRRAPQPPGGKIIPDGHSTTSLRRKKRLAPTPPAVTTDKVKNTLKQVNKSETIVQVDADIICNDSLKLDHGILKPLKETYTLKSSPDQNNLNAANSPTTSARSSYVEAPVSPRPWYKRNTSRDNTSKKEKNEHKYEPIERLPEVPFMRNSMLDLTLEEAKPEKKKEEKRKSGLSFLTNISELDREASEIIKNKEHEKNGFGDIQEMPEFMRPKDTKINTDSWVSPKRRSARDLIAKFNAITNVTKVTVNSAFFGASQKDSKLFGKQTSLDETKRRQESLLESHKKKNR</sequence>